<evidence type="ECO:0000256" key="5">
    <source>
        <dbReference type="ARBA" id="ARBA00022490"/>
    </source>
</evidence>
<evidence type="ECO:0000259" key="13">
    <source>
        <dbReference type="Pfam" id="PF01336"/>
    </source>
</evidence>
<dbReference type="GO" id="GO:0006260">
    <property type="term" value="P:DNA replication"/>
    <property type="evidence" value="ECO:0007669"/>
    <property type="project" value="UniProtKB-KW"/>
</dbReference>
<reference evidence="18" key="2">
    <citation type="submission" date="2020-09" db="EMBL/GenBank/DDBJ databases">
        <authorList>
            <person name="Sun Q."/>
            <person name="Ohkuma M."/>
        </authorList>
    </citation>
    <scope>NUCLEOTIDE SEQUENCE</scope>
    <source>
        <strain evidence="18">JCM 14371</strain>
    </source>
</reference>
<dbReference type="GO" id="GO:0005737">
    <property type="term" value="C:cytoplasm"/>
    <property type="evidence" value="ECO:0007669"/>
    <property type="project" value="UniProtKB-SubCell"/>
</dbReference>
<comment type="subcellular location">
    <subcellularLocation>
        <location evidence="1">Cytoplasm</location>
    </subcellularLocation>
</comment>
<evidence type="ECO:0000256" key="12">
    <source>
        <dbReference type="ARBA" id="ARBA00049244"/>
    </source>
</evidence>
<dbReference type="GO" id="GO:0006281">
    <property type="term" value="P:DNA repair"/>
    <property type="evidence" value="ECO:0007669"/>
    <property type="project" value="UniProtKB-KW"/>
</dbReference>
<keyword evidence="8" id="KW-0235">DNA replication</keyword>
<feature type="domain" description="OB" evidence="13">
    <location>
        <begin position="963"/>
        <end position="1034"/>
    </location>
</feature>
<evidence type="ECO:0000259" key="15">
    <source>
        <dbReference type="Pfam" id="PF07733"/>
    </source>
</evidence>
<dbReference type="Gene3D" id="1.10.150.870">
    <property type="match status" value="1"/>
</dbReference>
<dbReference type="EC" id="2.7.7.7" evidence="3"/>
<dbReference type="InterPro" id="IPR004805">
    <property type="entry name" value="DnaE2/DnaE/PolC"/>
</dbReference>
<dbReference type="GO" id="GO:0003676">
    <property type="term" value="F:nucleic acid binding"/>
    <property type="evidence" value="ECO:0007669"/>
    <property type="project" value="InterPro"/>
</dbReference>
<keyword evidence="7" id="KW-0548">Nucleotidyltransferase</keyword>
<feature type="domain" description="PHP" evidence="14">
    <location>
        <begin position="12"/>
        <end position="177"/>
    </location>
</feature>
<dbReference type="Gene3D" id="3.20.20.140">
    <property type="entry name" value="Metal-dependent hydrolases"/>
    <property type="match status" value="1"/>
</dbReference>
<dbReference type="Proteomes" id="UP000635726">
    <property type="component" value="Unassembled WGS sequence"/>
</dbReference>
<dbReference type="CDD" id="cd04485">
    <property type="entry name" value="DnaE_OBF"/>
    <property type="match status" value="1"/>
</dbReference>
<evidence type="ECO:0000256" key="8">
    <source>
        <dbReference type="ARBA" id="ARBA00022705"/>
    </source>
</evidence>
<dbReference type="EMBL" id="BMOE01000003">
    <property type="protein sequence ID" value="GGJ70600.1"/>
    <property type="molecule type" value="Genomic_DNA"/>
</dbReference>
<comment type="caution">
    <text evidence="18">The sequence shown here is derived from an EMBL/GenBank/DDBJ whole genome shotgun (WGS) entry which is preliminary data.</text>
</comment>
<dbReference type="AlphaFoldDB" id="A0A917PC72"/>
<dbReference type="GO" id="GO:0008408">
    <property type="term" value="F:3'-5' exonuclease activity"/>
    <property type="evidence" value="ECO:0007669"/>
    <property type="project" value="InterPro"/>
</dbReference>
<dbReference type="InterPro" id="IPR040982">
    <property type="entry name" value="DNA_pol3_finger"/>
</dbReference>
<accession>A0A917PC72</accession>
<feature type="domain" description="Bacterial DNA polymerase III alpha subunit NTPase" evidence="15">
    <location>
        <begin position="299"/>
        <end position="559"/>
    </location>
</feature>
<proteinExistence type="inferred from homology"/>
<evidence type="ECO:0000256" key="2">
    <source>
        <dbReference type="ARBA" id="ARBA00007391"/>
    </source>
</evidence>
<evidence type="ECO:0000256" key="1">
    <source>
        <dbReference type="ARBA" id="ARBA00004496"/>
    </source>
</evidence>
<evidence type="ECO:0000256" key="6">
    <source>
        <dbReference type="ARBA" id="ARBA00022679"/>
    </source>
</evidence>
<keyword evidence="10" id="KW-0239">DNA-directed DNA polymerase</keyword>
<dbReference type="GO" id="GO:0003887">
    <property type="term" value="F:DNA-directed DNA polymerase activity"/>
    <property type="evidence" value="ECO:0007669"/>
    <property type="project" value="UniProtKB-KW"/>
</dbReference>
<evidence type="ECO:0000259" key="14">
    <source>
        <dbReference type="Pfam" id="PF02811"/>
    </source>
</evidence>
<sequence>MPPTARLEVLLDVHSFFSEGAGTGSPDRLARLAAARGFQGLALTDDAGVGGAVDLCAVGAELGLRTVVGATVPLLVPSGPDGRALDVFPVVLLAQNRAGYARLNVLLSAARQAASSGAGAVPGVPLADLTSGTAGLVLLTGARRGFPTVLGAARRLPELDALLHTLKRAFPRRMYVQLYHDARPGMRRLLGFLRALARDHGLPCVAAPEVRLALPDEYPLLDALTCARLGIDVQCPHPDRPVNDAPHLGTPEEWARRLPYADALHNALRLAQTCHLDLRPERLTPPVPDLPPGLSARAYLRLRAEAGLAARYARAARPAARARLDAELRTVEELELEGFFLSAAEVTDYCLEHGILAAGRGSAAGSVLCYVLGITLSDPVRHDLLFERFLHTGRRTMPDVDIDIASSRRDQVLAWVEERWGAGGSGEAMVANRVTYRLPSAVQDLGRALGVPPQLRDRLTRALGRDHRHLRPHRAQEAQEVFGEVLGTAPVARQLLRLLTLMEGRFFRHHAPHSGGVILSALPLTQYSPVTRSSGGIRMLTFDKDDVERLGLIKLDLLGLRMLGVLERAREDVARLGGGWLDFGNLPDDPGVWAQLRLGDTMALFQIESPAQTVMTARLRPGTLTDLAHQIALVRPGPIQSGTVHPYVRRRLGEEAVPVLREPLHGILRPTQGVLLFQEQVLRLAVQYAGMDWVQADRFRKQVSSAENPDDLAALQDAFVRGAARTCGAPQGEAREVFGWCAAFRGYGFAESHAWAFAQHTYASAYLRHHHPAAYLAAVLTEAPGMWPAQTVVQEARRWGVRLLPLSLNRSGRAYHAEGPAAVRLALTAVDGVSGEVARQIVLERHLGGPYRSVEDAYDRLPLAADLHAALAQAGAYGPSRREALYRLTVLAHARPAGRHALLAPPAEPPDLPSLTPDEELALDLHLSGVSASPHDRLDPLRGQLRDLGCRPLGQLRHAETAWVAGSVVARQKPPTARGFAFFVLQDGPDRVQVVIRPELWEAHRQLLRDARALLVHGTVTRQGRAVTLRAERLADLPLPGMTPVRRGTRPSA</sequence>
<dbReference type="Pfam" id="PF14579">
    <property type="entry name" value="HHH_6"/>
    <property type="match status" value="1"/>
</dbReference>
<evidence type="ECO:0000256" key="3">
    <source>
        <dbReference type="ARBA" id="ARBA00012417"/>
    </source>
</evidence>
<evidence type="ECO:0000256" key="9">
    <source>
        <dbReference type="ARBA" id="ARBA00022763"/>
    </source>
</evidence>
<dbReference type="Pfam" id="PF01336">
    <property type="entry name" value="tRNA_anti-codon"/>
    <property type="match status" value="1"/>
</dbReference>
<evidence type="ECO:0000313" key="18">
    <source>
        <dbReference type="EMBL" id="GGJ70600.1"/>
    </source>
</evidence>
<evidence type="ECO:0000256" key="7">
    <source>
        <dbReference type="ARBA" id="ARBA00022695"/>
    </source>
</evidence>
<keyword evidence="9" id="KW-0227">DNA damage</keyword>
<evidence type="ECO:0000256" key="10">
    <source>
        <dbReference type="ARBA" id="ARBA00022932"/>
    </source>
</evidence>
<name>A0A917PC72_9DEIO</name>
<dbReference type="NCBIfam" id="TIGR00594">
    <property type="entry name" value="polc"/>
    <property type="match status" value="1"/>
</dbReference>
<dbReference type="InterPro" id="IPR004365">
    <property type="entry name" value="NA-bd_OB_tRNA"/>
</dbReference>
<evidence type="ECO:0000313" key="19">
    <source>
        <dbReference type="Proteomes" id="UP000635726"/>
    </source>
</evidence>
<dbReference type="Pfam" id="PF07733">
    <property type="entry name" value="DNA_pol3_alpha"/>
    <property type="match status" value="1"/>
</dbReference>
<reference evidence="18" key="1">
    <citation type="journal article" date="2014" name="Int. J. Syst. Evol. Microbiol.">
        <title>Complete genome sequence of Corynebacterium casei LMG S-19264T (=DSM 44701T), isolated from a smear-ripened cheese.</title>
        <authorList>
            <consortium name="US DOE Joint Genome Institute (JGI-PGF)"/>
            <person name="Walter F."/>
            <person name="Albersmeier A."/>
            <person name="Kalinowski J."/>
            <person name="Ruckert C."/>
        </authorList>
    </citation>
    <scope>NUCLEOTIDE SEQUENCE</scope>
    <source>
        <strain evidence="18">JCM 14371</strain>
    </source>
</reference>
<dbReference type="InterPro" id="IPR011708">
    <property type="entry name" value="DNA_pol3_alpha_NTPase_dom"/>
</dbReference>
<evidence type="ECO:0000259" key="16">
    <source>
        <dbReference type="Pfam" id="PF14579"/>
    </source>
</evidence>
<comment type="catalytic activity">
    <reaction evidence="12">
        <text>DNA(n) + a 2'-deoxyribonucleoside 5'-triphosphate = DNA(n+1) + diphosphate</text>
        <dbReference type="Rhea" id="RHEA:22508"/>
        <dbReference type="Rhea" id="RHEA-COMP:17339"/>
        <dbReference type="Rhea" id="RHEA-COMP:17340"/>
        <dbReference type="ChEBI" id="CHEBI:33019"/>
        <dbReference type="ChEBI" id="CHEBI:61560"/>
        <dbReference type="ChEBI" id="CHEBI:173112"/>
        <dbReference type="EC" id="2.7.7.7"/>
    </reaction>
</comment>
<feature type="domain" description="DNA polymerase helix-hairpin-helix motif" evidence="16">
    <location>
        <begin position="800"/>
        <end position="877"/>
    </location>
</feature>
<keyword evidence="6" id="KW-0808">Transferase</keyword>
<dbReference type="Pfam" id="PF02811">
    <property type="entry name" value="PHP"/>
    <property type="match status" value="1"/>
</dbReference>
<protein>
    <recommendedName>
        <fullName evidence="4">Error-prone DNA polymerase</fullName>
        <ecNumber evidence="3">2.7.7.7</ecNumber>
    </recommendedName>
</protein>
<dbReference type="Pfam" id="PF17657">
    <property type="entry name" value="DNA_pol3_finger"/>
    <property type="match status" value="1"/>
</dbReference>
<dbReference type="PANTHER" id="PTHR32294">
    <property type="entry name" value="DNA POLYMERASE III SUBUNIT ALPHA"/>
    <property type="match status" value="1"/>
</dbReference>
<comment type="similarity">
    <text evidence="2">Belongs to the DNA polymerase type-C family. DnaE2 subfamily.</text>
</comment>
<dbReference type="PANTHER" id="PTHR32294:SF4">
    <property type="entry name" value="ERROR-PRONE DNA POLYMERASE"/>
    <property type="match status" value="1"/>
</dbReference>
<evidence type="ECO:0000259" key="17">
    <source>
        <dbReference type="Pfam" id="PF17657"/>
    </source>
</evidence>
<evidence type="ECO:0000256" key="4">
    <source>
        <dbReference type="ARBA" id="ARBA00017273"/>
    </source>
</evidence>
<dbReference type="InterPro" id="IPR029460">
    <property type="entry name" value="DNAPol_HHH"/>
</dbReference>
<keyword evidence="5" id="KW-0963">Cytoplasm</keyword>
<keyword evidence="11" id="KW-0234">DNA repair</keyword>
<feature type="domain" description="DNA polymerase III alpha subunit finger" evidence="17">
    <location>
        <begin position="563"/>
        <end position="725"/>
    </location>
</feature>
<keyword evidence="19" id="KW-1185">Reference proteome</keyword>
<dbReference type="InterPro" id="IPR004013">
    <property type="entry name" value="PHP_dom"/>
</dbReference>
<evidence type="ECO:0000256" key="11">
    <source>
        <dbReference type="ARBA" id="ARBA00023204"/>
    </source>
</evidence>
<organism evidence="18 19">
    <name type="scientific">Deinococcus aquiradiocola</name>
    <dbReference type="NCBI Taxonomy" id="393059"/>
    <lineage>
        <taxon>Bacteria</taxon>
        <taxon>Thermotogati</taxon>
        <taxon>Deinococcota</taxon>
        <taxon>Deinococci</taxon>
        <taxon>Deinococcales</taxon>
        <taxon>Deinococcaceae</taxon>
        <taxon>Deinococcus</taxon>
    </lineage>
</organism>
<gene>
    <name evidence="18" type="primary">dnaE2</name>
    <name evidence="18" type="ORF">GCM10008939_13730</name>
</gene>